<accession>A0A4R2NUE7</accession>
<dbReference type="AlphaFoldDB" id="A0A4R2NUE7"/>
<dbReference type="OrthoDB" id="9813880at2"/>
<dbReference type="RefSeq" id="WP_132794564.1">
    <property type="nucleotide sequence ID" value="NZ_SLXM01000004.1"/>
</dbReference>
<gene>
    <name evidence="1" type="ORF">EV195_104214</name>
</gene>
<proteinExistence type="predicted"/>
<dbReference type="EMBL" id="SLXM01000004">
    <property type="protein sequence ID" value="TCP25181.1"/>
    <property type="molecule type" value="Genomic_DNA"/>
</dbReference>
<dbReference type="Proteomes" id="UP000294564">
    <property type="component" value="Unassembled WGS sequence"/>
</dbReference>
<protein>
    <submittedName>
        <fullName evidence="1">Uncharacterized protein</fullName>
    </submittedName>
</protein>
<evidence type="ECO:0000313" key="1">
    <source>
        <dbReference type="EMBL" id="TCP25181.1"/>
    </source>
</evidence>
<name>A0A4R2NUE7_9FLAO</name>
<comment type="caution">
    <text evidence="1">The sequence shown here is derived from an EMBL/GenBank/DDBJ whole genome shotgun (WGS) entry which is preliminary data.</text>
</comment>
<reference evidence="1 2" key="1">
    <citation type="submission" date="2019-03" db="EMBL/GenBank/DDBJ databases">
        <title>Genomic Encyclopedia of Type Strains, Phase IV (KMG-IV): sequencing the most valuable type-strain genomes for metagenomic binning, comparative biology and taxonomic classification.</title>
        <authorList>
            <person name="Goeker M."/>
        </authorList>
    </citation>
    <scope>NUCLEOTIDE SEQUENCE [LARGE SCALE GENOMIC DNA]</scope>
    <source>
        <strain evidence="1 2">DSM 14836</strain>
    </source>
</reference>
<keyword evidence="2" id="KW-1185">Reference proteome</keyword>
<sequence length="113" mass="13549">MICSIDYYDRIHLFIEKFPCYKKSIDQLHFEFLEESVLGDSFDNLNVYTKEYVYKKDCILKGIAKLKNNFRAEILYILTPIYSRNNNIKTKFLVKLDHKEGVYLIPDSDFIFE</sequence>
<evidence type="ECO:0000313" key="2">
    <source>
        <dbReference type="Proteomes" id="UP000294564"/>
    </source>
</evidence>
<organism evidence="1 2">
    <name type="scientific">Tenacibaculum skagerrakense</name>
    <dbReference type="NCBI Taxonomy" id="186571"/>
    <lineage>
        <taxon>Bacteria</taxon>
        <taxon>Pseudomonadati</taxon>
        <taxon>Bacteroidota</taxon>
        <taxon>Flavobacteriia</taxon>
        <taxon>Flavobacteriales</taxon>
        <taxon>Flavobacteriaceae</taxon>
        <taxon>Tenacibaculum</taxon>
    </lineage>
</organism>